<dbReference type="Proteomes" id="UP000199533">
    <property type="component" value="Unassembled WGS sequence"/>
</dbReference>
<dbReference type="HAMAP" id="MF_01398">
    <property type="entry name" value="ATP_synth_b_bprime"/>
    <property type="match status" value="1"/>
</dbReference>
<gene>
    <name evidence="16" type="primary">atpF</name>
    <name evidence="19" type="ORF">SAMN05216302_100187</name>
</gene>
<sequence length="157" mass="17390">MNINFTLISQALAFSTFIWFTVKFVWPPLLRAIEERQKTIADGLAAGERGRHDLELASQRSSEILKEAKQQASEIILQAEKRASEIVEEAKNSAKVEGDRIISGAKAEIDHEVFSAKEALRQHAANLAVAGASKILRKEVDAKAHAELLESIEEDLK</sequence>
<evidence type="ECO:0000313" key="19">
    <source>
        <dbReference type="EMBL" id="SFK13829.1"/>
    </source>
</evidence>
<dbReference type="GO" id="GO:0045259">
    <property type="term" value="C:proton-transporting ATP synthase complex"/>
    <property type="evidence" value="ECO:0007669"/>
    <property type="project" value="UniProtKB-KW"/>
</dbReference>
<evidence type="ECO:0000256" key="8">
    <source>
        <dbReference type="ARBA" id="ARBA00022989"/>
    </source>
</evidence>
<comment type="subunit">
    <text evidence="16">F-type ATPases have 2 components, F(1) - the catalytic core - and F(0) - the membrane proton channel. F(1) has five subunits: alpha(3), beta(3), gamma(1), delta(1), epsilon(1). F(0) has three main subunits: a(1), b(2) and c(10-14). The alpha and beta chains form an alternating ring which encloses part of the gamma chain. F(1) is attached to F(0) by a central stalk formed by the gamma and epsilon chains, while a peripheral stalk is formed by the delta and b chains.</text>
</comment>
<keyword evidence="9 16" id="KW-0406">Ion transport</keyword>
<dbReference type="PANTHER" id="PTHR33445:SF1">
    <property type="entry name" value="ATP SYNTHASE SUBUNIT B"/>
    <property type="match status" value="1"/>
</dbReference>
<dbReference type="GO" id="GO:0046961">
    <property type="term" value="F:proton-transporting ATPase activity, rotational mechanism"/>
    <property type="evidence" value="ECO:0007669"/>
    <property type="project" value="TreeGrafter"/>
</dbReference>
<keyword evidence="4" id="KW-0997">Cell inner membrane</keyword>
<evidence type="ECO:0000256" key="10">
    <source>
        <dbReference type="ARBA" id="ARBA00023136"/>
    </source>
</evidence>
<evidence type="ECO:0000256" key="1">
    <source>
        <dbReference type="ARBA" id="ARBA00005513"/>
    </source>
</evidence>
<keyword evidence="8 16" id="KW-1133">Transmembrane helix</keyword>
<evidence type="ECO:0000256" key="15">
    <source>
        <dbReference type="ARBA" id="ARBA00037847"/>
    </source>
</evidence>
<dbReference type="OrthoDB" id="9788020at2"/>
<evidence type="ECO:0000256" key="9">
    <source>
        <dbReference type="ARBA" id="ARBA00023065"/>
    </source>
</evidence>
<dbReference type="CDD" id="cd06503">
    <property type="entry name" value="ATP-synt_Fo_b"/>
    <property type="match status" value="1"/>
</dbReference>
<keyword evidence="11 16" id="KW-0066">ATP synthesis</keyword>
<dbReference type="SUPFAM" id="SSF81573">
    <property type="entry name" value="F1F0 ATP synthase subunit B, membrane domain"/>
    <property type="match status" value="1"/>
</dbReference>
<keyword evidence="7 16" id="KW-0375">Hydrogen ion transport</keyword>
<keyword evidence="10 16" id="KW-0472">Membrane</keyword>
<dbReference type="GO" id="GO:0012505">
    <property type="term" value="C:endomembrane system"/>
    <property type="evidence" value="ECO:0007669"/>
    <property type="project" value="UniProtKB-SubCell"/>
</dbReference>
<comment type="function">
    <text evidence="12 16">F(1)F(0) ATP synthase produces ATP from ADP in the presence of a proton or sodium gradient. F-type ATPases consist of two structural domains, F(1) containing the extramembraneous catalytic core and F(0) containing the membrane proton channel, linked together by a central stalk and a peripheral stalk. During catalysis, ATP synthesis in the catalytic domain of F(1) is coupled via a rotary mechanism of the central stalk subunits to proton translocation.</text>
</comment>
<keyword evidence="20" id="KW-1185">Reference proteome</keyword>
<evidence type="ECO:0000256" key="12">
    <source>
        <dbReference type="ARBA" id="ARBA00025198"/>
    </source>
</evidence>
<evidence type="ECO:0000256" key="5">
    <source>
        <dbReference type="ARBA" id="ARBA00022547"/>
    </source>
</evidence>
<evidence type="ECO:0000256" key="14">
    <source>
        <dbReference type="ARBA" id="ARBA00026054"/>
    </source>
</evidence>
<comment type="subunit">
    <text evidence="14">F-type ATPases have 2 components, F(1) - the catalytic core - and F(0) - the membrane proton channel. F(1) has five subunits: alpha(3), beta(3), gamma(1), delta(1), epsilon(1). F(0) has four main subunits: a(1), b(2) and c(10-14). The alpha and beta chains form an alternating ring which encloses part of the gamma chain. F(1) is attached to F(0) by a central stalk formed by the gamma and epsilon chains, while a peripheral stalk is formed by the delta and b chains.</text>
</comment>
<evidence type="ECO:0000256" key="16">
    <source>
        <dbReference type="HAMAP-Rule" id="MF_01398"/>
    </source>
</evidence>
<name>A0A1I3X3D4_9PROT</name>
<reference evidence="20" key="1">
    <citation type="submission" date="2016-10" db="EMBL/GenBank/DDBJ databases">
        <authorList>
            <person name="Varghese N."/>
            <person name="Submissions S."/>
        </authorList>
    </citation>
    <scope>NUCLEOTIDE SEQUENCE [LARGE SCALE GENOMIC DNA]</scope>
    <source>
        <strain evidence="20">Nm69</strain>
    </source>
</reference>
<dbReference type="InterPro" id="IPR050059">
    <property type="entry name" value="ATP_synthase_B_chain"/>
</dbReference>
<dbReference type="Gene3D" id="1.20.5.620">
    <property type="entry name" value="F1F0 ATP synthase subunit B, membrane domain"/>
    <property type="match status" value="1"/>
</dbReference>
<feature type="transmembrane region" description="Helical" evidence="16">
    <location>
        <begin position="6"/>
        <end position="26"/>
    </location>
</feature>
<dbReference type="InterPro" id="IPR002146">
    <property type="entry name" value="ATP_synth_b/b'su_bac/chlpt"/>
</dbReference>
<keyword evidence="3 16" id="KW-1003">Cell membrane</keyword>
<comment type="subcellular location">
    <subcellularLocation>
        <location evidence="16">Cell membrane</location>
        <topology evidence="16">Single-pass membrane protein</topology>
    </subcellularLocation>
    <subcellularLocation>
        <location evidence="15">Endomembrane system</location>
        <topology evidence="15">Single-pass membrane protein</topology>
    </subcellularLocation>
</comment>
<dbReference type="STRING" id="52441.SAMN05216302_100187"/>
<dbReference type="FunFam" id="1.20.5.620:FF:000001">
    <property type="entry name" value="ATP synthase subunit b"/>
    <property type="match status" value="1"/>
</dbReference>
<evidence type="ECO:0000256" key="4">
    <source>
        <dbReference type="ARBA" id="ARBA00022519"/>
    </source>
</evidence>
<dbReference type="Pfam" id="PF00430">
    <property type="entry name" value="ATP-synt_B"/>
    <property type="match status" value="1"/>
</dbReference>
<dbReference type="EMBL" id="FOSP01000001">
    <property type="protein sequence ID" value="SFK13829.1"/>
    <property type="molecule type" value="Genomic_DNA"/>
</dbReference>
<comment type="function">
    <text evidence="13">Component of the F(0) channel, it forms part of the peripheral stalk, linking F(1) to F(0). The b'-subunit is a diverged and duplicated form of b found in plants and photosynthetic bacteria.</text>
</comment>
<evidence type="ECO:0000256" key="11">
    <source>
        <dbReference type="ARBA" id="ARBA00023310"/>
    </source>
</evidence>
<evidence type="ECO:0000256" key="6">
    <source>
        <dbReference type="ARBA" id="ARBA00022692"/>
    </source>
</evidence>
<evidence type="ECO:0000313" key="20">
    <source>
        <dbReference type="Proteomes" id="UP000199533"/>
    </source>
</evidence>
<dbReference type="AlphaFoldDB" id="A0A1I3X3D4"/>
<keyword evidence="5 16" id="KW-0138">CF(0)</keyword>
<dbReference type="NCBIfam" id="TIGR01144">
    <property type="entry name" value="ATP_synt_b"/>
    <property type="match status" value="1"/>
</dbReference>
<evidence type="ECO:0000256" key="17">
    <source>
        <dbReference type="RuleBase" id="RU003848"/>
    </source>
</evidence>
<dbReference type="InterPro" id="IPR005864">
    <property type="entry name" value="ATP_synth_F0_bsu_bac"/>
</dbReference>
<dbReference type="PANTHER" id="PTHR33445">
    <property type="entry name" value="ATP SYNTHASE SUBUNIT B', CHLOROPLASTIC"/>
    <property type="match status" value="1"/>
</dbReference>
<feature type="coiled-coil region" evidence="18">
    <location>
        <begin position="62"/>
        <end position="89"/>
    </location>
</feature>
<comment type="similarity">
    <text evidence="1 16 17">Belongs to the ATPase B chain family.</text>
</comment>
<organism evidence="19 20">
    <name type="scientific">Nitrosomonas aestuarii</name>
    <dbReference type="NCBI Taxonomy" id="52441"/>
    <lineage>
        <taxon>Bacteria</taxon>
        <taxon>Pseudomonadati</taxon>
        <taxon>Pseudomonadota</taxon>
        <taxon>Betaproteobacteria</taxon>
        <taxon>Nitrosomonadales</taxon>
        <taxon>Nitrosomonadaceae</taxon>
        <taxon>Nitrosomonas</taxon>
    </lineage>
</organism>
<keyword evidence="18" id="KW-0175">Coiled coil</keyword>
<dbReference type="GO" id="GO:0005886">
    <property type="term" value="C:plasma membrane"/>
    <property type="evidence" value="ECO:0007669"/>
    <property type="project" value="UniProtKB-SubCell"/>
</dbReference>
<evidence type="ECO:0000256" key="3">
    <source>
        <dbReference type="ARBA" id="ARBA00022475"/>
    </source>
</evidence>
<evidence type="ECO:0000256" key="7">
    <source>
        <dbReference type="ARBA" id="ARBA00022781"/>
    </source>
</evidence>
<dbReference type="GO" id="GO:0046933">
    <property type="term" value="F:proton-transporting ATP synthase activity, rotational mechanism"/>
    <property type="evidence" value="ECO:0007669"/>
    <property type="project" value="UniProtKB-UniRule"/>
</dbReference>
<keyword evidence="2 16" id="KW-0813">Transport</keyword>
<evidence type="ECO:0000256" key="18">
    <source>
        <dbReference type="SAM" id="Coils"/>
    </source>
</evidence>
<dbReference type="RefSeq" id="WP_090696325.1">
    <property type="nucleotide sequence ID" value="NZ_FOSP01000001.1"/>
</dbReference>
<dbReference type="NCBIfam" id="NF004411">
    <property type="entry name" value="PRK05759.1-2"/>
    <property type="match status" value="1"/>
</dbReference>
<accession>A0A1I3X3D4</accession>
<protein>
    <recommendedName>
        <fullName evidence="16">ATP synthase subunit b</fullName>
    </recommendedName>
    <alternativeName>
        <fullName evidence="16">ATP synthase F(0) sector subunit b</fullName>
    </alternativeName>
    <alternativeName>
        <fullName evidence="16">ATPase subunit I</fullName>
    </alternativeName>
    <alternativeName>
        <fullName evidence="16">F-type ATPase subunit b</fullName>
        <shortName evidence="16">F-ATPase subunit b</shortName>
    </alternativeName>
</protein>
<keyword evidence="6 16" id="KW-0812">Transmembrane</keyword>
<proteinExistence type="inferred from homology"/>
<dbReference type="InterPro" id="IPR028987">
    <property type="entry name" value="ATP_synth_B-like_membr_sf"/>
</dbReference>
<evidence type="ECO:0000256" key="2">
    <source>
        <dbReference type="ARBA" id="ARBA00022448"/>
    </source>
</evidence>
<evidence type="ECO:0000256" key="13">
    <source>
        <dbReference type="ARBA" id="ARBA00025614"/>
    </source>
</evidence>